<evidence type="ECO:0000313" key="1">
    <source>
        <dbReference type="EMBL" id="RNF13036.1"/>
    </source>
</evidence>
<keyword evidence="2" id="KW-1185">Reference proteome</keyword>
<proteinExistence type="predicted"/>
<reference evidence="1 2" key="1">
    <citation type="journal article" date="2018" name="BMC Genomics">
        <title>Genomic comparison of Trypanosoma conorhini and Trypanosoma rangeli to Trypanosoma cruzi strains of high and low virulence.</title>
        <authorList>
            <person name="Bradwell K.R."/>
            <person name="Koparde V.N."/>
            <person name="Matveyev A.V."/>
            <person name="Serrano M.G."/>
            <person name="Alves J.M."/>
            <person name="Parikh H."/>
            <person name="Huang B."/>
            <person name="Lee V."/>
            <person name="Espinosa-Alvarez O."/>
            <person name="Ortiz P.A."/>
            <person name="Costa-Martins A.G."/>
            <person name="Teixeira M.M."/>
            <person name="Buck G.A."/>
        </authorList>
    </citation>
    <scope>NUCLEOTIDE SEQUENCE [LARGE SCALE GENOMIC DNA]</scope>
    <source>
        <strain evidence="1 2">025E</strain>
    </source>
</reference>
<dbReference type="GeneID" id="40319940"/>
<sequence length="594" mass="65159">MAMTRSTCLISNPLWGELCPFFFLGGSPHRSLSLAQSEARGKQKQQENKQLGPGLWLMLNGAWLLADLDGTLLSTPHKAKGQYQSLEESPCFAVIKRWLLNGGSLCIVTTADTRVFDQVYAPLRSILRDADGRNGSGELLLSLYTGALLYRCTVNDVEVVREYTEAMHCATREAVELAELYGLPLKQVYVPKVGLDGTTRPLLTKCVKGTCFSVDTSRALLAQLEEIFISLLEKTLGGDRVFLAALEHLSARYKEMWRLLLGYLEAQCRRHGPPSASAAEAVAWKCDFLRQRRCLFTELGIIRVELAESPVLPLATTERNASEESTQLTSKCVSRSLDDDSELSRRFAREMILLLCPGSRCSHDDHDQVSGCGPQRNGDVAQVIFLGLPIRLFTCLFQRHFEAFARLGVTAMPQPNSVVFSKMGISKSTTIRYLVGPALLSGHAGVPRQQQRGKASSLRGVVNLTRAVAIGDNPHTTDYELTVFPRLPFVSVEIAAKRRRRHTRISASAVVQTTPRQGLLMDDRLLKNLLYVGGEEDGSAMFLTGLMDRLRVPSLGGTRREALGPSAEPATFASAVAGAAAEAFARMSGCSSHL</sequence>
<protein>
    <submittedName>
        <fullName evidence="1">Uncharacterized protein</fullName>
    </submittedName>
</protein>
<organism evidence="1 2">
    <name type="scientific">Trypanosoma conorhini</name>
    <dbReference type="NCBI Taxonomy" id="83891"/>
    <lineage>
        <taxon>Eukaryota</taxon>
        <taxon>Discoba</taxon>
        <taxon>Euglenozoa</taxon>
        <taxon>Kinetoplastea</taxon>
        <taxon>Metakinetoplastina</taxon>
        <taxon>Trypanosomatida</taxon>
        <taxon>Trypanosomatidae</taxon>
        <taxon>Trypanosoma</taxon>
    </lineage>
</organism>
<comment type="caution">
    <text evidence="1">The sequence shown here is derived from an EMBL/GenBank/DDBJ whole genome shotgun (WGS) entry which is preliminary data.</text>
</comment>
<dbReference type="EMBL" id="MKKU01000425">
    <property type="protein sequence ID" value="RNF13036.1"/>
    <property type="molecule type" value="Genomic_DNA"/>
</dbReference>
<accession>A0A3S5ISS2</accession>
<dbReference type="AlphaFoldDB" id="A0A3S5ISS2"/>
<evidence type="ECO:0000313" key="2">
    <source>
        <dbReference type="Proteomes" id="UP000284403"/>
    </source>
</evidence>
<dbReference type="OrthoDB" id="270812at2759"/>
<dbReference type="Proteomes" id="UP000284403">
    <property type="component" value="Unassembled WGS sequence"/>
</dbReference>
<name>A0A3S5ISS2_9TRYP</name>
<gene>
    <name evidence="1" type="ORF">Tco025E_06329</name>
</gene>
<dbReference type="RefSeq" id="XP_029226665.1">
    <property type="nucleotide sequence ID" value="XM_029373208.1"/>
</dbReference>